<dbReference type="PANTHER" id="PTHR31891:SF1">
    <property type="entry name" value="FORMAMIDASE C869.04-RELATED"/>
    <property type="match status" value="1"/>
</dbReference>
<comment type="caution">
    <text evidence="1">The sequence shown here is derived from an EMBL/GenBank/DDBJ whole genome shotgun (WGS) entry which is preliminary data.</text>
</comment>
<keyword evidence="2" id="KW-1185">Reference proteome</keyword>
<protein>
    <submittedName>
        <fullName evidence="1">Acetamidase</fullName>
    </submittedName>
</protein>
<dbReference type="Gene3D" id="2.60.120.580">
    <property type="entry name" value="Acetamidase/Formamidase-like domains"/>
    <property type="match status" value="1"/>
</dbReference>
<gene>
    <name evidence="1" type="ORF">AYJ54_44760</name>
</gene>
<reference evidence="1 2" key="1">
    <citation type="submission" date="2016-03" db="EMBL/GenBank/DDBJ databases">
        <title>Draft Genome Sequence of the Strain BR 10245 (Bradyrhizobium sp.) isolated from nodules of Centrolobium paraense.</title>
        <authorList>
            <person name="Simoes-Araujo J.L.Sr."/>
            <person name="Barauna A.C."/>
            <person name="Silva K."/>
            <person name="Zilli J.E."/>
        </authorList>
    </citation>
    <scope>NUCLEOTIDE SEQUENCE [LARGE SCALE GENOMIC DNA]</scope>
    <source>
        <strain evidence="1 2">BR 10245</strain>
    </source>
</reference>
<dbReference type="STRING" id="1505087.AYJ54_44760"/>
<name>A0A176Z1W2_9BRAD</name>
<sequence>MDHVDQGIFDGYLSARGRWRRKFVQASSFLGVLAAVEPWFTSLAQAQETGAGPMRRSQPDGRVHVVPSTRETVRLGVFDATLPPILTIESGDTLSFPDTWSHFLNEMQPGVPVDTLAQLRVSNPGRGPHSIIGPIAVAGAEPGDVLEVRYQSIRPYEWGAVFNNPGSLGTGLLPHDYAHGQIKYVDLDLGAMTGKFMPNISIPLKPFQGTLGVAPPDGYFPPLSPGVTSSVPPGPHAGNLDLSDLSEGSTLYIPVWKPGALIYTGDSHAVQGDGEISLTALETRLKELRIQIILHKQKNLAWPVAETDTHWIVMGLDKDLNAAMTLAARNAIKFLATRAKISELDAYALCSIAASFRVTQVVDIVRGVHALIPKAIFASDLRREMTVV</sequence>
<dbReference type="Gene3D" id="3.10.28.20">
    <property type="entry name" value="Acetamidase/Formamidase-like domains"/>
    <property type="match status" value="1"/>
</dbReference>
<dbReference type="PANTHER" id="PTHR31891">
    <property type="entry name" value="FORMAMIDASE C869.04-RELATED"/>
    <property type="match status" value="1"/>
</dbReference>
<dbReference type="AlphaFoldDB" id="A0A176Z1W2"/>
<dbReference type="InterPro" id="IPR004304">
    <property type="entry name" value="FmdA_AmdA"/>
</dbReference>
<dbReference type="SUPFAM" id="SSF141130">
    <property type="entry name" value="Acetamidase/Formamidase-like"/>
    <property type="match status" value="1"/>
</dbReference>
<dbReference type="EMBL" id="LUUB01000037">
    <property type="protein sequence ID" value="OAF13098.1"/>
    <property type="molecule type" value="Genomic_DNA"/>
</dbReference>
<evidence type="ECO:0000313" key="2">
    <source>
        <dbReference type="Proteomes" id="UP000076959"/>
    </source>
</evidence>
<dbReference type="Proteomes" id="UP000076959">
    <property type="component" value="Unassembled WGS sequence"/>
</dbReference>
<dbReference type="Pfam" id="PF03069">
    <property type="entry name" value="FmdA_AmdA"/>
    <property type="match status" value="2"/>
</dbReference>
<organism evidence="1 2">
    <name type="scientific">Bradyrhizobium centrolobii</name>
    <dbReference type="NCBI Taxonomy" id="1505087"/>
    <lineage>
        <taxon>Bacteria</taxon>
        <taxon>Pseudomonadati</taxon>
        <taxon>Pseudomonadota</taxon>
        <taxon>Alphaproteobacteria</taxon>
        <taxon>Hyphomicrobiales</taxon>
        <taxon>Nitrobacteraceae</taxon>
        <taxon>Bradyrhizobium</taxon>
    </lineage>
</organism>
<dbReference type="GO" id="GO:0016811">
    <property type="term" value="F:hydrolase activity, acting on carbon-nitrogen (but not peptide) bonds, in linear amides"/>
    <property type="evidence" value="ECO:0007669"/>
    <property type="project" value="InterPro"/>
</dbReference>
<evidence type="ECO:0000313" key="1">
    <source>
        <dbReference type="EMBL" id="OAF13098.1"/>
    </source>
</evidence>
<proteinExistence type="predicted"/>
<accession>A0A176Z1W2</accession>